<feature type="region of interest" description="Disordered" evidence="1">
    <location>
        <begin position="23"/>
        <end position="46"/>
    </location>
</feature>
<evidence type="ECO:0000313" key="2">
    <source>
        <dbReference type="EMBL" id="MPC75597.1"/>
    </source>
</evidence>
<keyword evidence="3" id="KW-1185">Reference proteome</keyword>
<protein>
    <submittedName>
        <fullName evidence="2">Uncharacterized protein</fullName>
    </submittedName>
</protein>
<evidence type="ECO:0000256" key="1">
    <source>
        <dbReference type="SAM" id="MobiDB-lite"/>
    </source>
</evidence>
<sequence>MRELLCQAARSIGEVQMVEIVKGREGGSGGEERRRREKAERQMCRESEYGGTKGKVVLRKECEMGA</sequence>
<dbReference type="AlphaFoldDB" id="A0A5B7I2C8"/>
<comment type="caution">
    <text evidence="2">The sequence shown here is derived from an EMBL/GenBank/DDBJ whole genome shotgun (WGS) entry which is preliminary data.</text>
</comment>
<accession>A0A5B7I2C8</accession>
<organism evidence="2 3">
    <name type="scientific">Portunus trituberculatus</name>
    <name type="common">Swimming crab</name>
    <name type="synonym">Neptunus trituberculatus</name>
    <dbReference type="NCBI Taxonomy" id="210409"/>
    <lineage>
        <taxon>Eukaryota</taxon>
        <taxon>Metazoa</taxon>
        <taxon>Ecdysozoa</taxon>
        <taxon>Arthropoda</taxon>
        <taxon>Crustacea</taxon>
        <taxon>Multicrustacea</taxon>
        <taxon>Malacostraca</taxon>
        <taxon>Eumalacostraca</taxon>
        <taxon>Eucarida</taxon>
        <taxon>Decapoda</taxon>
        <taxon>Pleocyemata</taxon>
        <taxon>Brachyura</taxon>
        <taxon>Eubrachyura</taxon>
        <taxon>Portunoidea</taxon>
        <taxon>Portunidae</taxon>
        <taxon>Portuninae</taxon>
        <taxon>Portunus</taxon>
    </lineage>
</organism>
<name>A0A5B7I2C8_PORTR</name>
<dbReference type="EMBL" id="VSRR010041472">
    <property type="protein sequence ID" value="MPC75597.1"/>
    <property type="molecule type" value="Genomic_DNA"/>
</dbReference>
<dbReference type="Proteomes" id="UP000324222">
    <property type="component" value="Unassembled WGS sequence"/>
</dbReference>
<reference evidence="2 3" key="1">
    <citation type="submission" date="2019-05" db="EMBL/GenBank/DDBJ databases">
        <title>Another draft genome of Portunus trituberculatus and its Hox gene families provides insights of decapod evolution.</title>
        <authorList>
            <person name="Jeong J.-H."/>
            <person name="Song I."/>
            <person name="Kim S."/>
            <person name="Choi T."/>
            <person name="Kim D."/>
            <person name="Ryu S."/>
            <person name="Kim W."/>
        </authorList>
    </citation>
    <scope>NUCLEOTIDE SEQUENCE [LARGE SCALE GENOMIC DNA]</scope>
    <source>
        <tissue evidence="2">Muscle</tissue>
    </source>
</reference>
<proteinExistence type="predicted"/>
<evidence type="ECO:0000313" key="3">
    <source>
        <dbReference type="Proteomes" id="UP000324222"/>
    </source>
</evidence>
<gene>
    <name evidence="2" type="ORF">E2C01_069987</name>
</gene>